<reference evidence="3 4" key="1">
    <citation type="journal article" date="2018" name="Mol. Plant">
        <title>The genome of Artemisia annua provides insight into the evolution of Asteraceae family and artemisinin biosynthesis.</title>
        <authorList>
            <person name="Shen Q."/>
            <person name="Zhang L."/>
            <person name="Liao Z."/>
            <person name="Wang S."/>
            <person name="Yan T."/>
            <person name="Shi P."/>
            <person name="Liu M."/>
            <person name="Fu X."/>
            <person name="Pan Q."/>
            <person name="Wang Y."/>
            <person name="Lv Z."/>
            <person name="Lu X."/>
            <person name="Zhang F."/>
            <person name="Jiang W."/>
            <person name="Ma Y."/>
            <person name="Chen M."/>
            <person name="Hao X."/>
            <person name="Li L."/>
            <person name="Tang Y."/>
            <person name="Lv G."/>
            <person name="Zhou Y."/>
            <person name="Sun X."/>
            <person name="Brodelius P.E."/>
            <person name="Rose J.K.C."/>
            <person name="Tang K."/>
        </authorList>
    </citation>
    <scope>NUCLEOTIDE SEQUENCE [LARGE SCALE GENOMIC DNA]</scope>
    <source>
        <strain evidence="4">cv. Huhao1</strain>
        <tissue evidence="3">Leaf</tissue>
    </source>
</reference>
<dbReference type="Proteomes" id="UP000245207">
    <property type="component" value="Unassembled WGS sequence"/>
</dbReference>
<protein>
    <submittedName>
        <fullName evidence="3">Bifunctional inhibitor/lipid-transfer protein/seed storage 2S albumin superfamily protein</fullName>
    </submittedName>
</protein>
<name>A0A2U1PQB3_ARTAN</name>
<keyword evidence="4" id="KW-1185">Reference proteome</keyword>
<dbReference type="Gene3D" id="1.10.110.10">
    <property type="entry name" value="Plant lipid-transfer and hydrophobic proteins"/>
    <property type="match status" value="1"/>
</dbReference>
<dbReference type="InterPro" id="IPR044741">
    <property type="entry name" value="NsLTP-like"/>
</dbReference>
<comment type="caution">
    <text evidence="3">The sequence shown here is derived from an EMBL/GenBank/DDBJ whole genome shotgun (WGS) entry which is preliminary data.</text>
</comment>
<organism evidence="3 4">
    <name type="scientific">Artemisia annua</name>
    <name type="common">Sweet wormwood</name>
    <dbReference type="NCBI Taxonomy" id="35608"/>
    <lineage>
        <taxon>Eukaryota</taxon>
        <taxon>Viridiplantae</taxon>
        <taxon>Streptophyta</taxon>
        <taxon>Embryophyta</taxon>
        <taxon>Tracheophyta</taxon>
        <taxon>Spermatophyta</taxon>
        <taxon>Magnoliopsida</taxon>
        <taxon>eudicotyledons</taxon>
        <taxon>Gunneridae</taxon>
        <taxon>Pentapetalae</taxon>
        <taxon>asterids</taxon>
        <taxon>campanulids</taxon>
        <taxon>Asterales</taxon>
        <taxon>Asteraceae</taxon>
        <taxon>Asteroideae</taxon>
        <taxon>Anthemideae</taxon>
        <taxon>Artemisiinae</taxon>
        <taxon>Artemisia</taxon>
    </lineage>
</organism>
<gene>
    <name evidence="3" type="ORF">CTI12_AA121150</name>
</gene>
<dbReference type="CDD" id="cd04660">
    <property type="entry name" value="nsLTP_like"/>
    <property type="match status" value="1"/>
</dbReference>
<keyword evidence="1" id="KW-0732">Signal</keyword>
<dbReference type="Pfam" id="PF14368">
    <property type="entry name" value="LTP_2"/>
    <property type="match status" value="1"/>
</dbReference>
<evidence type="ECO:0000313" key="3">
    <source>
        <dbReference type="EMBL" id="PWA87939.1"/>
    </source>
</evidence>
<evidence type="ECO:0000259" key="2">
    <source>
        <dbReference type="SMART" id="SM00499"/>
    </source>
</evidence>
<feature type="signal peptide" evidence="1">
    <location>
        <begin position="1"/>
        <end position="29"/>
    </location>
</feature>
<dbReference type="AlphaFoldDB" id="A0A2U1PQB3"/>
<dbReference type="PANTHER" id="PTHR33286">
    <property type="entry name" value="BIFUNCTIONAL INHIBITOR/LIPID-TRANSFER PROTEIN/SEED STORAGE 2S ALBUMIN SUPERFAMILY PROTEIN"/>
    <property type="match status" value="1"/>
</dbReference>
<dbReference type="InterPro" id="IPR016140">
    <property type="entry name" value="Bifunc_inhib/LTP/seed_store"/>
</dbReference>
<feature type="domain" description="Bifunctional inhibitor/plant lipid transfer protein/seed storage helical" evidence="2">
    <location>
        <begin position="23"/>
        <end position="105"/>
    </location>
</feature>
<dbReference type="SMART" id="SM00499">
    <property type="entry name" value="AAI"/>
    <property type="match status" value="1"/>
</dbReference>
<dbReference type="EMBL" id="PKPP01000863">
    <property type="protein sequence ID" value="PWA87939.1"/>
    <property type="molecule type" value="Genomic_DNA"/>
</dbReference>
<evidence type="ECO:0000256" key="1">
    <source>
        <dbReference type="SAM" id="SignalP"/>
    </source>
</evidence>
<dbReference type="STRING" id="35608.A0A2U1PQB3"/>
<evidence type="ECO:0000313" key="4">
    <source>
        <dbReference type="Proteomes" id="UP000245207"/>
    </source>
</evidence>
<accession>A0A2U1PQB3</accession>
<dbReference type="OrthoDB" id="653734at2759"/>
<dbReference type="PANTHER" id="PTHR33286:SF54">
    <property type="entry name" value="BIFUNCTIONAL INHIBITOR_LIPID-TRANSFER PROTEIN_SEED STORAGE 2S ALBUMIN SUPERFAMILY PROTEIN"/>
    <property type="match status" value="1"/>
</dbReference>
<dbReference type="SUPFAM" id="SSF47699">
    <property type="entry name" value="Bifunctional inhibitor/lipid-transfer protein/seed storage 2S albumin"/>
    <property type="match status" value="1"/>
</dbReference>
<dbReference type="InterPro" id="IPR036312">
    <property type="entry name" value="Bifun_inhib/LTP/seed_sf"/>
</dbReference>
<feature type="chain" id="PRO_5015576222" evidence="1">
    <location>
        <begin position="30"/>
        <end position="125"/>
    </location>
</feature>
<proteinExistence type="predicted"/>
<sequence>MAISITRFTFFALLVCSFAMILCNKVVSAQCTGDMQGLMEQCARYVQKSGPEIPPSTSCCAVIKNVDLACMCSHITKEIEGVISMEKGAFIAQACGKPLVRGTRCGSKILDNWLILFNNIYSNLN</sequence>